<keyword evidence="3" id="KW-0238">DNA-binding</keyword>
<comment type="similarity">
    <text evidence="1">Belongs to the LysR transcriptional regulatory family.</text>
</comment>
<evidence type="ECO:0000259" key="5">
    <source>
        <dbReference type="PROSITE" id="PS50931"/>
    </source>
</evidence>
<name>A0A5Q6RP69_9ACTN</name>
<dbReference type="SUPFAM" id="SSF46785">
    <property type="entry name" value="Winged helix' DNA-binding domain"/>
    <property type="match status" value="1"/>
</dbReference>
<dbReference type="Pfam" id="PF03466">
    <property type="entry name" value="LysR_substrate"/>
    <property type="match status" value="1"/>
</dbReference>
<dbReference type="FunFam" id="1.10.10.10:FF:000001">
    <property type="entry name" value="LysR family transcriptional regulator"/>
    <property type="match status" value="1"/>
</dbReference>
<dbReference type="InterPro" id="IPR036388">
    <property type="entry name" value="WH-like_DNA-bd_sf"/>
</dbReference>
<dbReference type="GO" id="GO:0003677">
    <property type="term" value="F:DNA binding"/>
    <property type="evidence" value="ECO:0007669"/>
    <property type="project" value="UniProtKB-KW"/>
</dbReference>
<evidence type="ECO:0000256" key="3">
    <source>
        <dbReference type="ARBA" id="ARBA00023125"/>
    </source>
</evidence>
<dbReference type="RefSeq" id="WP_149771032.1">
    <property type="nucleotide sequence ID" value="NZ_VDFQ02000006.1"/>
</dbReference>
<dbReference type="EMBL" id="VDFQ02000006">
    <property type="protein sequence ID" value="KAA1419809.1"/>
    <property type="molecule type" value="Genomic_DNA"/>
</dbReference>
<evidence type="ECO:0000256" key="4">
    <source>
        <dbReference type="ARBA" id="ARBA00023163"/>
    </source>
</evidence>
<organism evidence="6 7">
    <name type="scientific">Mumia zhuanghuii</name>
    <dbReference type="NCBI Taxonomy" id="2585211"/>
    <lineage>
        <taxon>Bacteria</taxon>
        <taxon>Bacillati</taxon>
        <taxon>Actinomycetota</taxon>
        <taxon>Actinomycetes</taxon>
        <taxon>Propionibacteriales</taxon>
        <taxon>Nocardioidaceae</taxon>
        <taxon>Mumia</taxon>
    </lineage>
</organism>
<keyword evidence="4" id="KW-0804">Transcription</keyword>
<reference evidence="6 7" key="1">
    <citation type="submission" date="2019-09" db="EMBL/GenBank/DDBJ databases">
        <title>Mumia zhuanghuii sp. nov. isolated from the intestinal contents of plateau pika (Ochotona curzoniae) in the Qinghai-Tibet plateau of China.</title>
        <authorList>
            <person name="Tian Z."/>
        </authorList>
    </citation>
    <scope>NUCLEOTIDE SEQUENCE [LARGE SCALE GENOMIC DNA]</scope>
    <source>
        <strain evidence="7">350</strain>
    </source>
</reference>
<comment type="caution">
    <text evidence="6">The sequence shown here is derived from an EMBL/GenBank/DDBJ whole genome shotgun (WGS) entry which is preliminary data.</text>
</comment>
<dbReference type="GO" id="GO:0032993">
    <property type="term" value="C:protein-DNA complex"/>
    <property type="evidence" value="ECO:0007669"/>
    <property type="project" value="TreeGrafter"/>
</dbReference>
<dbReference type="InterPro" id="IPR000847">
    <property type="entry name" value="LysR_HTH_N"/>
</dbReference>
<dbReference type="AlphaFoldDB" id="A0A5Q6RP69"/>
<dbReference type="CDD" id="cd08414">
    <property type="entry name" value="PBP2_LTTR_aromatics_like"/>
    <property type="match status" value="1"/>
</dbReference>
<gene>
    <name evidence="6" type="ORF">FE697_018045</name>
</gene>
<feature type="domain" description="HTH lysR-type" evidence="5">
    <location>
        <begin position="1"/>
        <end position="58"/>
    </location>
</feature>
<dbReference type="PANTHER" id="PTHR30346:SF0">
    <property type="entry name" value="HCA OPERON TRANSCRIPTIONAL ACTIVATOR HCAR"/>
    <property type="match status" value="1"/>
</dbReference>
<dbReference type="SUPFAM" id="SSF53850">
    <property type="entry name" value="Periplasmic binding protein-like II"/>
    <property type="match status" value="1"/>
</dbReference>
<dbReference type="Gene3D" id="1.10.10.10">
    <property type="entry name" value="Winged helix-like DNA-binding domain superfamily/Winged helix DNA-binding domain"/>
    <property type="match status" value="1"/>
</dbReference>
<dbReference type="InterPro" id="IPR005119">
    <property type="entry name" value="LysR_subst-bd"/>
</dbReference>
<dbReference type="Proteomes" id="UP000307768">
    <property type="component" value="Unassembled WGS sequence"/>
</dbReference>
<evidence type="ECO:0000256" key="1">
    <source>
        <dbReference type="ARBA" id="ARBA00009437"/>
    </source>
</evidence>
<dbReference type="PROSITE" id="PS50931">
    <property type="entry name" value="HTH_LYSR"/>
    <property type="match status" value="1"/>
</dbReference>
<dbReference type="InterPro" id="IPR036390">
    <property type="entry name" value="WH_DNA-bd_sf"/>
</dbReference>
<dbReference type="Pfam" id="PF00126">
    <property type="entry name" value="HTH_1"/>
    <property type="match status" value="1"/>
</dbReference>
<evidence type="ECO:0000313" key="7">
    <source>
        <dbReference type="Proteomes" id="UP000307768"/>
    </source>
</evidence>
<dbReference type="Gene3D" id="3.40.190.10">
    <property type="entry name" value="Periplasmic binding protein-like II"/>
    <property type="match status" value="2"/>
</dbReference>
<proteinExistence type="inferred from homology"/>
<accession>A0A5Q6RP69</accession>
<dbReference type="GO" id="GO:0003700">
    <property type="term" value="F:DNA-binding transcription factor activity"/>
    <property type="evidence" value="ECO:0007669"/>
    <property type="project" value="InterPro"/>
</dbReference>
<evidence type="ECO:0000256" key="2">
    <source>
        <dbReference type="ARBA" id="ARBA00023015"/>
    </source>
</evidence>
<protein>
    <submittedName>
        <fullName evidence="6">LysR family transcriptional regulator</fullName>
    </submittedName>
</protein>
<sequence>MELRDIEIFLTLADELHFGRTAERLNVSQARVSQAIAKQERRMGTVLFERTSRQVSLTPVGARLRDDLRQGYELIQSGLALASRSTSTPNGVLTLATMGAVGHHMRPVVDAFVARHPTCSVEPREFHFSDPFGRLRRGEVDVQVTWLPVSEPDVRVGPRVLTEGRVLAVPSSHPLATEGEVSIEVLGDEMVFDIGAEAPGYWEQAMLPRRTPAGRPVIRGHGVRTFHEVLTRVAAGDGVTPLNAHVCRYYTMPGVTYVPITDVPDTEWALIWLAERETPEIRAFADTARSLGPRAF</sequence>
<dbReference type="PANTHER" id="PTHR30346">
    <property type="entry name" value="TRANSCRIPTIONAL DUAL REGULATOR HCAR-RELATED"/>
    <property type="match status" value="1"/>
</dbReference>
<keyword evidence="2" id="KW-0805">Transcription regulation</keyword>
<evidence type="ECO:0000313" key="6">
    <source>
        <dbReference type="EMBL" id="KAA1419809.1"/>
    </source>
</evidence>
<dbReference type="OrthoDB" id="3181812at2"/>